<feature type="domain" description="Ig-like" evidence="4">
    <location>
        <begin position="432"/>
        <end position="520"/>
    </location>
</feature>
<dbReference type="InterPro" id="IPR003598">
    <property type="entry name" value="Ig_sub2"/>
</dbReference>
<keyword evidence="1" id="KW-0677">Repeat</keyword>
<feature type="region of interest" description="Disordered" evidence="3">
    <location>
        <begin position="33"/>
        <end position="340"/>
    </location>
</feature>
<dbReference type="CDD" id="cd00063">
    <property type="entry name" value="FN3"/>
    <property type="match status" value="3"/>
</dbReference>
<sequence>MEEEPTDADFTLKVDEAPIDVAVEEETALLLKKEAKLEEKKAKKVVKKEEPEAEPKEEETKAESPKEKINGASKAKAKVNEKPKEEPELKEEAKEEFKPKKAEEKPKKLVKKKKEASPEAKEEEVMTEAKEPSPKEDVKPKEEPKTKEPSPKEEAKLKKKEEAKPKEDVKPEDEAKPKEQPKAEEPSPKDEAKPEDKAQPMDEVKLKEEPKAKEPSPIEEAKPEKKDEAKPKEELTSKEPSPKEEVKHKHEAEAKTKDEAEPEKVVKPKEDVKSKDEAKVKEPSSRDESKPKAKEPSPKEQVKPMDETKPKKKDEAKPKEELKTKEPSPKEEAKPKKKAEALTLSKIETDLKVDYGGSSAITVTTSTGSITKASWTKDGKSIRSDQFTTDAKKSTLTLSDVNELSTGKYTVTVTDGSTDVTVTFVVTVRDKPRVVFAEKTIDVKVGDAVTISASISGLPAPKITWKKGEAVIISTKNVNLSDRDGEATLTIKNCSAEHSGAYTLTADNESGSASASIQLNLKGVPSEPVGPITVSNITNTGCTLAWKPPQSDGGAKLLGYCIEKRDSKKSTWSFVIRTSQTQADVSGLVDTATYHFRVSAENKFGTGNTIETEKVVELAKKVSAPSAPLGPLDVTEITSDSVNLRWKPPMHDGGAKITGYKIEKKTTKKRNWETVIETKETKATVSGLVNTDAYHFRVFAQNEKGLSDEALSTDKEVKLAEKPKEELPPIPEGPLTVSDVTDTTCKLTWKRPKSVPKTTLISYNVEKRESKTSKWTSVIKTQETYTNVGGLINTEAYHFRVSSETDQGQSKTYLETTTEVKMVTKEVKGRFKLSLHKHSATMEISVGVSRL</sequence>
<dbReference type="Pfam" id="PF07679">
    <property type="entry name" value="I-set"/>
    <property type="match status" value="2"/>
</dbReference>
<dbReference type="STRING" id="34508.A0A4U5ML26"/>
<evidence type="ECO:0000259" key="4">
    <source>
        <dbReference type="PROSITE" id="PS50835"/>
    </source>
</evidence>
<dbReference type="Proteomes" id="UP000298663">
    <property type="component" value="Unassembled WGS sequence"/>
</dbReference>
<evidence type="ECO:0000313" key="6">
    <source>
        <dbReference type="EMBL" id="TKR69833.1"/>
    </source>
</evidence>
<dbReference type="PANTHER" id="PTHR14340:SF13">
    <property type="entry name" value="TITIN"/>
    <property type="match status" value="1"/>
</dbReference>
<reference evidence="6 7" key="2">
    <citation type="journal article" date="2019" name="G3 (Bethesda)">
        <title>Hybrid Assembly of the Genome of the Entomopathogenic Nematode Steinernema carpocapsae Identifies the X-Chromosome.</title>
        <authorList>
            <person name="Serra L."/>
            <person name="Macchietto M."/>
            <person name="Macias-Munoz A."/>
            <person name="McGill C.J."/>
            <person name="Rodriguez I.M."/>
            <person name="Rodriguez B."/>
            <person name="Murad R."/>
            <person name="Mortazavi A."/>
        </authorList>
    </citation>
    <scope>NUCLEOTIDE SEQUENCE [LARGE SCALE GENOMIC DNA]</scope>
    <source>
        <strain evidence="6 7">ALL</strain>
    </source>
</reference>
<dbReference type="GO" id="GO:0030017">
    <property type="term" value="C:sarcomere"/>
    <property type="evidence" value="ECO:0007669"/>
    <property type="project" value="UniProtKB-ARBA"/>
</dbReference>
<dbReference type="Gene3D" id="2.60.40.10">
    <property type="entry name" value="Immunoglobulins"/>
    <property type="match status" value="5"/>
</dbReference>
<feature type="domain" description="Fibronectin type-III" evidence="5">
    <location>
        <begin position="731"/>
        <end position="827"/>
    </location>
</feature>
<evidence type="ECO:0000313" key="7">
    <source>
        <dbReference type="Proteomes" id="UP000298663"/>
    </source>
</evidence>
<dbReference type="FunFam" id="2.60.40.10:FF:000031">
    <property type="entry name" value="Myosin-binding protein C, slow type"/>
    <property type="match status" value="1"/>
</dbReference>
<protein>
    <recommendedName>
        <fullName evidence="8">Titin-like</fullName>
    </recommendedName>
</protein>
<evidence type="ECO:0000256" key="3">
    <source>
        <dbReference type="SAM" id="MobiDB-lite"/>
    </source>
</evidence>
<dbReference type="SMART" id="SM00409">
    <property type="entry name" value="IG"/>
    <property type="match status" value="2"/>
</dbReference>
<dbReference type="SUPFAM" id="SSF48726">
    <property type="entry name" value="Immunoglobulin"/>
    <property type="match status" value="2"/>
</dbReference>
<dbReference type="PRINTS" id="PR00014">
    <property type="entry name" value="FNTYPEIII"/>
</dbReference>
<organism evidence="6 7">
    <name type="scientific">Steinernema carpocapsae</name>
    <name type="common">Entomopathogenic nematode</name>
    <dbReference type="NCBI Taxonomy" id="34508"/>
    <lineage>
        <taxon>Eukaryota</taxon>
        <taxon>Metazoa</taxon>
        <taxon>Ecdysozoa</taxon>
        <taxon>Nematoda</taxon>
        <taxon>Chromadorea</taxon>
        <taxon>Rhabditida</taxon>
        <taxon>Tylenchina</taxon>
        <taxon>Panagrolaimomorpha</taxon>
        <taxon>Strongyloidoidea</taxon>
        <taxon>Steinernematidae</taxon>
        <taxon>Steinernema</taxon>
    </lineage>
</organism>
<dbReference type="InterPro" id="IPR013098">
    <property type="entry name" value="Ig_I-set"/>
</dbReference>
<feature type="domain" description="Fibronectin type-III" evidence="5">
    <location>
        <begin position="628"/>
        <end position="722"/>
    </location>
</feature>
<feature type="compositionally biased region" description="Basic and acidic residues" evidence="3">
    <location>
        <begin position="33"/>
        <end position="69"/>
    </location>
</feature>
<dbReference type="InterPro" id="IPR036179">
    <property type="entry name" value="Ig-like_dom_sf"/>
</dbReference>
<dbReference type="PANTHER" id="PTHR14340">
    <property type="entry name" value="MICROFIBRIL-ASSOCIATED GLYCOPROTEIN 3"/>
    <property type="match status" value="1"/>
</dbReference>
<dbReference type="PROSITE" id="PS50853">
    <property type="entry name" value="FN3"/>
    <property type="match status" value="3"/>
</dbReference>
<dbReference type="FunFam" id="2.60.40.10:FF:000003">
    <property type="entry name" value="Titin isoform E"/>
    <property type="match status" value="1"/>
</dbReference>
<dbReference type="OrthoDB" id="504170at2759"/>
<dbReference type="PROSITE" id="PS50835">
    <property type="entry name" value="IG_LIKE"/>
    <property type="match status" value="2"/>
</dbReference>
<dbReference type="FunFam" id="2.60.40.10:FF:000056">
    <property type="entry name" value="twitchin isoform X4"/>
    <property type="match status" value="1"/>
</dbReference>
<name>A0A4U5ML26_STECR</name>
<evidence type="ECO:0008006" key="8">
    <source>
        <dbReference type="Google" id="ProtNLM"/>
    </source>
</evidence>
<evidence type="ECO:0000256" key="2">
    <source>
        <dbReference type="ARBA" id="ARBA00023319"/>
    </source>
</evidence>
<dbReference type="EMBL" id="AZBU02000007">
    <property type="protein sequence ID" value="TKR69833.1"/>
    <property type="molecule type" value="Genomic_DNA"/>
</dbReference>
<reference evidence="6 7" key="1">
    <citation type="journal article" date="2015" name="Genome Biol.">
        <title>Comparative genomics of Steinernema reveals deeply conserved gene regulatory networks.</title>
        <authorList>
            <person name="Dillman A.R."/>
            <person name="Macchietto M."/>
            <person name="Porter C.F."/>
            <person name="Rogers A."/>
            <person name="Williams B."/>
            <person name="Antoshechkin I."/>
            <person name="Lee M.M."/>
            <person name="Goodwin Z."/>
            <person name="Lu X."/>
            <person name="Lewis E.E."/>
            <person name="Goodrich-Blair H."/>
            <person name="Stock S.P."/>
            <person name="Adams B.J."/>
            <person name="Sternberg P.W."/>
            <person name="Mortazavi A."/>
        </authorList>
    </citation>
    <scope>NUCLEOTIDE SEQUENCE [LARGE SCALE GENOMIC DNA]</scope>
    <source>
        <strain evidence="6 7">ALL</strain>
    </source>
</reference>
<feature type="domain" description="Ig-like" evidence="4">
    <location>
        <begin position="335"/>
        <end position="423"/>
    </location>
</feature>
<comment type="caution">
    <text evidence="6">The sequence shown here is derived from an EMBL/GenBank/DDBJ whole genome shotgun (WGS) entry which is preliminary data.</text>
</comment>
<dbReference type="InterPro" id="IPR007110">
    <property type="entry name" value="Ig-like_dom"/>
</dbReference>
<proteinExistence type="predicted"/>
<dbReference type="SMART" id="SM00408">
    <property type="entry name" value="IGc2"/>
    <property type="match status" value="1"/>
</dbReference>
<evidence type="ECO:0000256" key="1">
    <source>
        <dbReference type="ARBA" id="ARBA00022737"/>
    </source>
</evidence>
<dbReference type="AlphaFoldDB" id="A0A4U5ML26"/>
<dbReference type="InterPro" id="IPR036116">
    <property type="entry name" value="FN3_sf"/>
</dbReference>
<dbReference type="InterPro" id="IPR003961">
    <property type="entry name" value="FN3_dom"/>
</dbReference>
<dbReference type="Pfam" id="PF00041">
    <property type="entry name" value="fn3"/>
    <property type="match status" value="3"/>
</dbReference>
<evidence type="ECO:0000259" key="5">
    <source>
        <dbReference type="PROSITE" id="PS50853"/>
    </source>
</evidence>
<dbReference type="InterPro" id="IPR013783">
    <property type="entry name" value="Ig-like_fold"/>
</dbReference>
<accession>A0A4U5ML26</accession>
<feature type="compositionally biased region" description="Basic and acidic residues" evidence="3">
    <location>
        <begin position="78"/>
        <end position="107"/>
    </location>
</feature>
<dbReference type="SUPFAM" id="SSF49265">
    <property type="entry name" value="Fibronectin type III"/>
    <property type="match status" value="2"/>
</dbReference>
<dbReference type="InterPro" id="IPR003599">
    <property type="entry name" value="Ig_sub"/>
</dbReference>
<keyword evidence="2" id="KW-0393">Immunoglobulin domain</keyword>
<feature type="domain" description="Fibronectin type-III" evidence="5">
    <location>
        <begin position="528"/>
        <end position="621"/>
    </location>
</feature>
<dbReference type="SMART" id="SM00060">
    <property type="entry name" value="FN3"/>
    <property type="match status" value="3"/>
</dbReference>
<feature type="compositionally biased region" description="Basic and acidic residues" evidence="3">
    <location>
        <begin position="115"/>
        <end position="340"/>
    </location>
</feature>
<keyword evidence="7" id="KW-1185">Reference proteome</keyword>
<gene>
    <name evidence="6" type="ORF">L596_021934</name>
</gene>